<keyword evidence="1" id="KW-0472">Membrane</keyword>
<keyword evidence="1" id="KW-0812">Transmembrane</keyword>
<evidence type="ECO:0000256" key="1">
    <source>
        <dbReference type="SAM" id="Phobius"/>
    </source>
</evidence>
<dbReference type="InterPro" id="IPR002035">
    <property type="entry name" value="VWF_A"/>
</dbReference>
<gene>
    <name evidence="3" type="ORF">FZO89_05715</name>
</gene>
<accession>A0A5D4XSS4</accession>
<dbReference type="InterPro" id="IPR036465">
    <property type="entry name" value="vWFA_dom_sf"/>
</dbReference>
<organism evidence="3 4">
    <name type="scientific">Luteimonas viscosa</name>
    <dbReference type="NCBI Taxonomy" id="1132694"/>
    <lineage>
        <taxon>Bacteria</taxon>
        <taxon>Pseudomonadati</taxon>
        <taxon>Pseudomonadota</taxon>
        <taxon>Gammaproteobacteria</taxon>
        <taxon>Lysobacterales</taxon>
        <taxon>Lysobacteraceae</taxon>
        <taxon>Luteimonas</taxon>
    </lineage>
</organism>
<reference evidence="3 4" key="1">
    <citation type="submission" date="2019-08" db="EMBL/GenBank/DDBJ databases">
        <title>Luteimonas viscosus sp. nov., isolated from soil of a sunflower field.</title>
        <authorList>
            <person name="Jianli Z."/>
            <person name="Ying Z."/>
        </authorList>
    </citation>
    <scope>NUCLEOTIDE SEQUENCE [LARGE SCALE GENOMIC DNA]</scope>
    <source>
        <strain evidence="3 4">XBU10</strain>
    </source>
</reference>
<comment type="caution">
    <text evidence="3">The sequence shown here is derived from an EMBL/GenBank/DDBJ whole genome shotgun (WGS) entry which is preliminary data.</text>
</comment>
<proteinExistence type="predicted"/>
<dbReference type="PANTHER" id="PTHR22550:SF18">
    <property type="entry name" value="VWFA DOMAIN-CONTAINING PROTEIN"/>
    <property type="match status" value="1"/>
</dbReference>
<dbReference type="PROSITE" id="PS50234">
    <property type="entry name" value="VWFA"/>
    <property type="match status" value="1"/>
</dbReference>
<dbReference type="OrthoDB" id="6206554at2"/>
<evidence type="ECO:0000313" key="4">
    <source>
        <dbReference type="Proteomes" id="UP000324973"/>
    </source>
</evidence>
<dbReference type="PANTHER" id="PTHR22550">
    <property type="entry name" value="SPORE GERMINATION PROTEIN"/>
    <property type="match status" value="1"/>
</dbReference>
<keyword evidence="4" id="KW-1185">Reference proteome</keyword>
<protein>
    <submittedName>
        <fullName evidence="3">VWA domain-containing protein</fullName>
    </submittedName>
</protein>
<dbReference type="InterPro" id="IPR050768">
    <property type="entry name" value="UPF0353/GerABKA_families"/>
</dbReference>
<name>A0A5D4XSS4_9GAMM</name>
<feature type="domain" description="VWFA" evidence="2">
    <location>
        <begin position="101"/>
        <end position="294"/>
    </location>
</feature>
<dbReference type="SUPFAM" id="SSF53300">
    <property type="entry name" value="vWA-like"/>
    <property type="match status" value="1"/>
</dbReference>
<dbReference type="InterPro" id="IPR033881">
    <property type="entry name" value="vWA_BatA_type"/>
</dbReference>
<dbReference type="RefSeq" id="WP_149102339.1">
    <property type="nucleotide sequence ID" value="NZ_VTFT01000001.1"/>
</dbReference>
<dbReference type="CDD" id="cd01467">
    <property type="entry name" value="vWA_BatA_type"/>
    <property type="match status" value="1"/>
</dbReference>
<evidence type="ECO:0000259" key="2">
    <source>
        <dbReference type="PROSITE" id="PS50234"/>
    </source>
</evidence>
<sequence length="353" mass="37976">MIASAADWVATLFAGFAWPWVLFALPLPWLARWSLPPVRQDQPALRVPWGSRLDGIVRQGATRGVRRMPLLAWLAWTLLCIAAARPQQLGEVVQPPASARDLMLAVDLSGSMGEEDMRLGGRVVDRLTAAKAVIADFLDRRAGDRVGLIVFGQRAYALSPLTLDRDSVRDQLLDSVVGLAGRETALGDAIALAVKRLRGQERGQRVLVLLTDGVNTAGQIDPAKAAELARDHDVRIHTIAFGGDGDAMSLFGVPLPGNEVEIDEAALQRIAAATGGRAFRARDADELAGIYTEIDRLEPVARPGQQLRPRVERYPWPLAGALLAGLLALLRLPDTGGWRKGGGARRVDAEAGA</sequence>
<evidence type="ECO:0000313" key="3">
    <source>
        <dbReference type="EMBL" id="TYT25790.1"/>
    </source>
</evidence>
<dbReference type="AlphaFoldDB" id="A0A5D4XSS4"/>
<dbReference type="Proteomes" id="UP000324973">
    <property type="component" value="Unassembled WGS sequence"/>
</dbReference>
<dbReference type="EMBL" id="VTFT01000001">
    <property type="protein sequence ID" value="TYT25790.1"/>
    <property type="molecule type" value="Genomic_DNA"/>
</dbReference>
<dbReference type="SMART" id="SM00327">
    <property type="entry name" value="VWA"/>
    <property type="match status" value="1"/>
</dbReference>
<keyword evidence="1" id="KW-1133">Transmembrane helix</keyword>
<dbReference type="Gene3D" id="3.40.50.410">
    <property type="entry name" value="von Willebrand factor, type A domain"/>
    <property type="match status" value="1"/>
</dbReference>
<feature type="transmembrane region" description="Helical" evidence="1">
    <location>
        <begin position="12"/>
        <end position="31"/>
    </location>
</feature>
<dbReference type="Pfam" id="PF00092">
    <property type="entry name" value="VWA"/>
    <property type="match status" value="1"/>
</dbReference>